<proteinExistence type="inferred from homology"/>
<dbReference type="Gene3D" id="3.40.50.620">
    <property type="entry name" value="HUPs"/>
    <property type="match status" value="1"/>
</dbReference>
<dbReference type="CDD" id="cd00293">
    <property type="entry name" value="USP-like"/>
    <property type="match status" value="1"/>
</dbReference>
<reference evidence="3 4" key="1">
    <citation type="submission" date="2024-02" db="EMBL/GenBank/DDBJ databases">
        <title>Genome sequence of Aquincola sp. MAHUQ-54.</title>
        <authorList>
            <person name="Huq M.A."/>
        </authorList>
    </citation>
    <scope>NUCLEOTIDE SEQUENCE [LARGE SCALE GENOMIC DNA]</scope>
    <source>
        <strain evidence="3 4">MAHUQ-54</strain>
    </source>
</reference>
<comment type="similarity">
    <text evidence="1">Belongs to the universal stress protein A family.</text>
</comment>
<organism evidence="3 4">
    <name type="scientific">Aquincola agrisoli</name>
    <dbReference type="NCBI Taxonomy" id="3119538"/>
    <lineage>
        <taxon>Bacteria</taxon>
        <taxon>Pseudomonadati</taxon>
        <taxon>Pseudomonadota</taxon>
        <taxon>Betaproteobacteria</taxon>
        <taxon>Burkholderiales</taxon>
        <taxon>Sphaerotilaceae</taxon>
        <taxon>Aquincola</taxon>
    </lineage>
</organism>
<dbReference type="PANTHER" id="PTHR46268:SF15">
    <property type="entry name" value="UNIVERSAL STRESS PROTEIN HP_0031"/>
    <property type="match status" value="1"/>
</dbReference>
<dbReference type="SUPFAM" id="SSF52402">
    <property type="entry name" value="Adenine nucleotide alpha hydrolases-like"/>
    <property type="match status" value="1"/>
</dbReference>
<dbReference type="InterPro" id="IPR006015">
    <property type="entry name" value="Universal_stress_UspA"/>
</dbReference>
<dbReference type="PANTHER" id="PTHR46268">
    <property type="entry name" value="STRESS RESPONSE PROTEIN NHAX"/>
    <property type="match status" value="1"/>
</dbReference>
<dbReference type="AlphaFoldDB" id="A0AAW9Q9I6"/>
<accession>A0AAW9Q9I6</accession>
<dbReference type="InterPro" id="IPR006016">
    <property type="entry name" value="UspA"/>
</dbReference>
<feature type="domain" description="UspA" evidence="2">
    <location>
        <begin position="1"/>
        <end position="146"/>
    </location>
</feature>
<evidence type="ECO:0000259" key="2">
    <source>
        <dbReference type="Pfam" id="PF00582"/>
    </source>
</evidence>
<sequence length="156" mass="16270">MYRKILVPVDGSPTAHAALGDAIALARLAGAPLVLLNVVDAMEHINGFECPAIYLGEVRPRFLAAARAMLDALRDEAVAQGVAAETVLVESAGARVSELIVAQAQQSGADLIVLGTHGRRGVDRLLIGSDAEQVARLAQVPVLLVRRTTGAAPPPR</sequence>
<evidence type="ECO:0000256" key="1">
    <source>
        <dbReference type="ARBA" id="ARBA00008791"/>
    </source>
</evidence>
<keyword evidence="4" id="KW-1185">Reference proteome</keyword>
<dbReference type="PRINTS" id="PR01438">
    <property type="entry name" value="UNVRSLSTRESS"/>
</dbReference>
<evidence type="ECO:0000313" key="4">
    <source>
        <dbReference type="Proteomes" id="UP001336250"/>
    </source>
</evidence>
<protein>
    <submittedName>
        <fullName evidence="3">Universal stress protein</fullName>
    </submittedName>
</protein>
<dbReference type="EMBL" id="JAZIBG010000048">
    <property type="protein sequence ID" value="MEF7616648.1"/>
    <property type="molecule type" value="Genomic_DNA"/>
</dbReference>
<dbReference type="InterPro" id="IPR014729">
    <property type="entry name" value="Rossmann-like_a/b/a_fold"/>
</dbReference>
<comment type="caution">
    <text evidence="3">The sequence shown here is derived from an EMBL/GenBank/DDBJ whole genome shotgun (WGS) entry which is preliminary data.</text>
</comment>
<evidence type="ECO:0000313" key="3">
    <source>
        <dbReference type="EMBL" id="MEF7616648.1"/>
    </source>
</evidence>
<dbReference type="Proteomes" id="UP001336250">
    <property type="component" value="Unassembled WGS sequence"/>
</dbReference>
<dbReference type="RefSeq" id="WP_332292195.1">
    <property type="nucleotide sequence ID" value="NZ_JAZIBG010000048.1"/>
</dbReference>
<gene>
    <name evidence="3" type="ORF">V4F39_22230</name>
</gene>
<name>A0AAW9Q9I6_9BURK</name>
<dbReference type="Pfam" id="PF00582">
    <property type="entry name" value="Usp"/>
    <property type="match status" value="1"/>
</dbReference>